<gene>
    <name evidence="1" type="ORF">MGWOODY_Mmi2474</name>
</gene>
<dbReference type="EMBL" id="FAXC01000195">
    <property type="protein sequence ID" value="CUV09186.1"/>
    <property type="molecule type" value="Genomic_DNA"/>
</dbReference>
<dbReference type="AlphaFoldDB" id="A0A160VF18"/>
<name>A0A160VF18_9ZZZZ</name>
<proteinExistence type="predicted"/>
<organism evidence="1">
    <name type="scientific">hydrothermal vent metagenome</name>
    <dbReference type="NCBI Taxonomy" id="652676"/>
    <lineage>
        <taxon>unclassified sequences</taxon>
        <taxon>metagenomes</taxon>
        <taxon>ecological metagenomes</taxon>
    </lineage>
</organism>
<dbReference type="Gene3D" id="1.25.40.10">
    <property type="entry name" value="Tetratricopeptide repeat domain"/>
    <property type="match status" value="1"/>
</dbReference>
<protein>
    <submittedName>
        <fullName evidence="1">Uncharacterized protein</fullName>
    </submittedName>
</protein>
<dbReference type="InterPro" id="IPR011990">
    <property type="entry name" value="TPR-like_helical_dom_sf"/>
</dbReference>
<accession>A0A160VF18</accession>
<sequence length="224" mass="25310">MNLNNQAELETYFADNFDTVLFPILADMYLQSRDLVRARKVCEIGLGYHPDHVDGRFILAMIELEIGNERESEKLLKEVVQSGTDHLQASFQLAIVQQSLGRAESTLQKSWNKVLDLDPENREAKSILSILGKQEIPKKVIQRKKISMKSAGKKTKTRRAKKTEGPQLAISPRIATFTMVNVLKNQNLYHQALDVLDILVTKGADADKIEAERVAIKELLKAEK</sequence>
<dbReference type="SUPFAM" id="SSF48452">
    <property type="entry name" value="TPR-like"/>
    <property type="match status" value="1"/>
</dbReference>
<reference evidence="1" key="1">
    <citation type="submission" date="2015-10" db="EMBL/GenBank/DDBJ databases">
        <authorList>
            <person name="Gilbert D.G."/>
        </authorList>
    </citation>
    <scope>NUCLEOTIDE SEQUENCE</scope>
</reference>
<evidence type="ECO:0000313" key="1">
    <source>
        <dbReference type="EMBL" id="CUV09186.1"/>
    </source>
</evidence>